<comment type="catalytic activity">
    <reaction evidence="12">
        <text>L-seryl-[protein] + ATP = O-phospho-L-seryl-[protein] + ADP + H(+)</text>
        <dbReference type="Rhea" id="RHEA:17989"/>
        <dbReference type="Rhea" id="RHEA-COMP:9863"/>
        <dbReference type="Rhea" id="RHEA-COMP:11604"/>
        <dbReference type="ChEBI" id="CHEBI:15378"/>
        <dbReference type="ChEBI" id="CHEBI:29999"/>
        <dbReference type="ChEBI" id="CHEBI:30616"/>
        <dbReference type="ChEBI" id="CHEBI:83421"/>
        <dbReference type="ChEBI" id="CHEBI:456216"/>
        <dbReference type="EC" id="2.7.11.1"/>
    </reaction>
</comment>
<protein>
    <recommendedName>
        <fullName evidence="2">non-specific serine/threonine protein kinase</fullName>
        <ecNumber evidence="2">2.7.11.1</ecNumber>
    </recommendedName>
</protein>
<keyword evidence="8" id="KW-0067">ATP-binding</keyword>
<evidence type="ECO:0000256" key="8">
    <source>
        <dbReference type="ARBA" id="ARBA00022840"/>
    </source>
</evidence>
<keyword evidence="3" id="KW-0418">Kinase</keyword>
<evidence type="ECO:0000256" key="10">
    <source>
        <dbReference type="ARBA" id="ARBA00023180"/>
    </source>
</evidence>
<evidence type="ECO:0000256" key="9">
    <source>
        <dbReference type="ARBA" id="ARBA00023170"/>
    </source>
</evidence>
<comment type="subcellular location">
    <subcellularLocation>
        <location evidence="1">Membrane</location>
        <topology evidence="1">Single-pass type I membrane protein</topology>
    </subcellularLocation>
</comment>
<keyword evidence="13" id="KW-1133">Transmembrane helix</keyword>
<gene>
    <name evidence="15" type="ORF">P3X46_007058</name>
</gene>
<keyword evidence="16" id="KW-1185">Reference proteome</keyword>
<evidence type="ECO:0000256" key="7">
    <source>
        <dbReference type="ARBA" id="ARBA00022741"/>
    </source>
</evidence>
<dbReference type="EC" id="2.7.11.1" evidence="2"/>
<keyword evidence="6" id="KW-0732">Signal</keyword>
<evidence type="ECO:0000256" key="6">
    <source>
        <dbReference type="ARBA" id="ARBA00022729"/>
    </source>
</evidence>
<dbReference type="PROSITE" id="PS50011">
    <property type="entry name" value="PROTEIN_KINASE_DOM"/>
    <property type="match status" value="1"/>
</dbReference>
<evidence type="ECO:0000256" key="12">
    <source>
        <dbReference type="ARBA" id="ARBA00048679"/>
    </source>
</evidence>
<feature type="domain" description="Protein kinase" evidence="14">
    <location>
        <begin position="157"/>
        <end position="266"/>
    </location>
</feature>
<evidence type="ECO:0000256" key="3">
    <source>
        <dbReference type="ARBA" id="ARBA00022527"/>
    </source>
</evidence>
<evidence type="ECO:0000256" key="13">
    <source>
        <dbReference type="SAM" id="Phobius"/>
    </source>
</evidence>
<dbReference type="Pfam" id="PF07714">
    <property type="entry name" value="PK_Tyr_Ser-Thr"/>
    <property type="match status" value="1"/>
</dbReference>
<evidence type="ECO:0000256" key="1">
    <source>
        <dbReference type="ARBA" id="ARBA00004479"/>
    </source>
</evidence>
<dbReference type="Pfam" id="PF11721">
    <property type="entry name" value="Malectin"/>
    <property type="match status" value="1"/>
</dbReference>
<evidence type="ECO:0000256" key="2">
    <source>
        <dbReference type="ARBA" id="ARBA00012513"/>
    </source>
</evidence>
<feature type="transmembrane region" description="Helical" evidence="13">
    <location>
        <begin position="104"/>
        <end position="122"/>
    </location>
</feature>
<accession>A0ABQ9MUU6</accession>
<dbReference type="Gene3D" id="2.60.120.430">
    <property type="entry name" value="Galactose-binding lectin"/>
    <property type="match status" value="1"/>
</dbReference>
<sequence>MTCGISEKSLYKTARLCPVALTYYAFCLHQGKYDVTLHFAETVYAKEEDYSSQGKRVFDVYIQIHLYWAGKGSLYNPPALNGPLLSAISVIPSNHNKKLSPVKITGFTLGSAFTFLLVLFVMRKMGWLGKNELDEKIIQVEDKKFTLRQIINATRNFNPRMVIGEDRFGKLYKAKLPNQIKLTVKKISPELKQQEKVELQKEITNLLSLRHDNLVKLLDGYSKKNLHLLIYEDLEKPSLHHNLFGNYQILNIFMYYYNVNLLYVFR</sequence>
<dbReference type="EMBL" id="JARPOI010000004">
    <property type="protein sequence ID" value="KAJ9183155.1"/>
    <property type="molecule type" value="Genomic_DNA"/>
</dbReference>
<dbReference type="InterPro" id="IPR011009">
    <property type="entry name" value="Kinase-like_dom_sf"/>
</dbReference>
<dbReference type="Proteomes" id="UP001174677">
    <property type="component" value="Chromosome 4"/>
</dbReference>
<keyword evidence="13" id="KW-0472">Membrane</keyword>
<dbReference type="InterPro" id="IPR000719">
    <property type="entry name" value="Prot_kinase_dom"/>
</dbReference>
<reference evidence="15" key="1">
    <citation type="journal article" date="2023" name="Plant Biotechnol. J.">
        <title>Chromosome-level wild Hevea brasiliensis genome provides new tools for genomic-assisted breeding and valuable loci to elevate rubber yield.</title>
        <authorList>
            <person name="Cheng H."/>
            <person name="Song X."/>
            <person name="Hu Y."/>
            <person name="Wu T."/>
            <person name="Yang Q."/>
            <person name="An Z."/>
            <person name="Feng S."/>
            <person name="Deng Z."/>
            <person name="Wu W."/>
            <person name="Zeng X."/>
            <person name="Tu M."/>
            <person name="Wang X."/>
            <person name="Huang H."/>
        </authorList>
    </citation>
    <scope>NUCLEOTIDE SEQUENCE</scope>
    <source>
        <strain evidence="15">MT/VB/25A 57/8</strain>
    </source>
</reference>
<keyword evidence="3" id="KW-0723">Serine/threonine-protein kinase</keyword>
<dbReference type="Gene3D" id="3.30.200.20">
    <property type="entry name" value="Phosphorylase Kinase, domain 1"/>
    <property type="match status" value="1"/>
</dbReference>
<keyword evidence="9" id="KW-0675">Receptor</keyword>
<proteinExistence type="predicted"/>
<dbReference type="InterPro" id="IPR051824">
    <property type="entry name" value="LRR_Rcpt-Like_S/T_Kinase"/>
</dbReference>
<organism evidence="15 16">
    <name type="scientific">Hevea brasiliensis</name>
    <name type="common">Para rubber tree</name>
    <name type="synonym">Siphonia brasiliensis</name>
    <dbReference type="NCBI Taxonomy" id="3981"/>
    <lineage>
        <taxon>Eukaryota</taxon>
        <taxon>Viridiplantae</taxon>
        <taxon>Streptophyta</taxon>
        <taxon>Embryophyta</taxon>
        <taxon>Tracheophyta</taxon>
        <taxon>Spermatophyta</taxon>
        <taxon>Magnoliopsida</taxon>
        <taxon>eudicotyledons</taxon>
        <taxon>Gunneridae</taxon>
        <taxon>Pentapetalae</taxon>
        <taxon>rosids</taxon>
        <taxon>fabids</taxon>
        <taxon>Malpighiales</taxon>
        <taxon>Euphorbiaceae</taxon>
        <taxon>Crotonoideae</taxon>
        <taxon>Micrandreae</taxon>
        <taxon>Hevea</taxon>
    </lineage>
</organism>
<dbReference type="PANTHER" id="PTHR48006:SF48">
    <property type="entry name" value="PROTEIN KINASE DOMAIN-CONTAINING PROTEIN"/>
    <property type="match status" value="1"/>
</dbReference>
<evidence type="ECO:0000256" key="11">
    <source>
        <dbReference type="ARBA" id="ARBA00047899"/>
    </source>
</evidence>
<keyword evidence="7" id="KW-0547">Nucleotide-binding</keyword>
<name>A0ABQ9MUU6_HEVBR</name>
<keyword evidence="4" id="KW-0597">Phosphoprotein</keyword>
<dbReference type="PANTHER" id="PTHR48006">
    <property type="entry name" value="LEUCINE-RICH REPEAT-CONTAINING PROTEIN DDB_G0281931-RELATED"/>
    <property type="match status" value="1"/>
</dbReference>
<keyword evidence="10" id="KW-0325">Glycoprotein</keyword>
<keyword evidence="5" id="KW-0808">Transferase</keyword>
<comment type="caution">
    <text evidence="15">The sequence shown here is derived from an EMBL/GenBank/DDBJ whole genome shotgun (WGS) entry which is preliminary data.</text>
</comment>
<evidence type="ECO:0000313" key="16">
    <source>
        <dbReference type="Proteomes" id="UP001174677"/>
    </source>
</evidence>
<dbReference type="InterPro" id="IPR001245">
    <property type="entry name" value="Ser-Thr/Tyr_kinase_cat_dom"/>
</dbReference>
<evidence type="ECO:0000256" key="5">
    <source>
        <dbReference type="ARBA" id="ARBA00022679"/>
    </source>
</evidence>
<evidence type="ECO:0000256" key="4">
    <source>
        <dbReference type="ARBA" id="ARBA00022553"/>
    </source>
</evidence>
<dbReference type="InterPro" id="IPR021720">
    <property type="entry name" value="Malectin_dom"/>
</dbReference>
<dbReference type="SUPFAM" id="SSF56112">
    <property type="entry name" value="Protein kinase-like (PK-like)"/>
    <property type="match status" value="1"/>
</dbReference>
<evidence type="ECO:0000259" key="14">
    <source>
        <dbReference type="PROSITE" id="PS50011"/>
    </source>
</evidence>
<comment type="catalytic activity">
    <reaction evidence="11">
        <text>L-threonyl-[protein] + ATP = O-phospho-L-threonyl-[protein] + ADP + H(+)</text>
        <dbReference type="Rhea" id="RHEA:46608"/>
        <dbReference type="Rhea" id="RHEA-COMP:11060"/>
        <dbReference type="Rhea" id="RHEA-COMP:11605"/>
        <dbReference type="ChEBI" id="CHEBI:15378"/>
        <dbReference type="ChEBI" id="CHEBI:30013"/>
        <dbReference type="ChEBI" id="CHEBI:30616"/>
        <dbReference type="ChEBI" id="CHEBI:61977"/>
        <dbReference type="ChEBI" id="CHEBI:456216"/>
        <dbReference type="EC" id="2.7.11.1"/>
    </reaction>
</comment>
<keyword evidence="13" id="KW-0812">Transmembrane</keyword>
<evidence type="ECO:0000313" key="15">
    <source>
        <dbReference type="EMBL" id="KAJ9183155.1"/>
    </source>
</evidence>